<dbReference type="InterPro" id="IPR039424">
    <property type="entry name" value="SBP_5"/>
</dbReference>
<evidence type="ECO:0000313" key="6">
    <source>
        <dbReference type="EMBL" id="QEK13776.1"/>
    </source>
</evidence>
<dbReference type="CDD" id="cd08519">
    <property type="entry name" value="PBP2_NikA_DppA_OppA_like_20"/>
    <property type="match status" value="1"/>
</dbReference>
<evidence type="ECO:0000256" key="4">
    <source>
        <dbReference type="ARBA" id="ARBA00022729"/>
    </source>
</evidence>
<dbReference type="FunFam" id="3.10.105.10:FF:000012">
    <property type="entry name" value="Peptide/nickel transport system substrate-binding protein"/>
    <property type="match status" value="1"/>
</dbReference>
<dbReference type="GeneID" id="41608195"/>
<name>A0A5C0SJ98_9EURY</name>
<comment type="subcellular location">
    <subcellularLocation>
        <location evidence="1">Cell envelope</location>
    </subcellularLocation>
</comment>
<evidence type="ECO:0000259" key="5">
    <source>
        <dbReference type="Pfam" id="PF00496"/>
    </source>
</evidence>
<organism evidence="6 7">
    <name type="scientific">Thermococcus aciditolerans</name>
    <dbReference type="NCBI Taxonomy" id="2598455"/>
    <lineage>
        <taxon>Archaea</taxon>
        <taxon>Methanobacteriati</taxon>
        <taxon>Methanobacteriota</taxon>
        <taxon>Thermococci</taxon>
        <taxon>Thermococcales</taxon>
        <taxon>Thermococcaceae</taxon>
        <taxon>Thermococcus</taxon>
    </lineage>
</organism>
<dbReference type="SUPFAM" id="SSF53850">
    <property type="entry name" value="Periplasmic binding protein-like II"/>
    <property type="match status" value="1"/>
</dbReference>
<dbReference type="Gene3D" id="3.40.190.10">
    <property type="entry name" value="Periplasmic binding protein-like II"/>
    <property type="match status" value="1"/>
</dbReference>
<dbReference type="GO" id="GO:0015833">
    <property type="term" value="P:peptide transport"/>
    <property type="evidence" value="ECO:0007669"/>
    <property type="project" value="TreeGrafter"/>
</dbReference>
<evidence type="ECO:0000256" key="3">
    <source>
        <dbReference type="ARBA" id="ARBA00022448"/>
    </source>
</evidence>
<dbReference type="InterPro" id="IPR023765">
    <property type="entry name" value="SBP_5_CS"/>
</dbReference>
<dbReference type="Gene3D" id="3.90.76.10">
    <property type="entry name" value="Dipeptide-binding Protein, Domain 1"/>
    <property type="match status" value="1"/>
</dbReference>
<dbReference type="AlphaFoldDB" id="A0A5C0SJ98"/>
<evidence type="ECO:0000256" key="2">
    <source>
        <dbReference type="ARBA" id="ARBA00005695"/>
    </source>
</evidence>
<reference evidence="6 7" key="1">
    <citation type="submission" date="2019-07" db="EMBL/GenBank/DDBJ databases">
        <title>Complete genome of Thermococcus acidophilus.</title>
        <authorList>
            <person name="Li X."/>
        </authorList>
    </citation>
    <scope>NUCLEOTIDE SEQUENCE [LARGE SCALE GENOMIC DNA]</scope>
    <source>
        <strain evidence="6 7">SY113</strain>
    </source>
</reference>
<comment type="similarity">
    <text evidence="2">Belongs to the bacterial solute-binding protein 5 family.</text>
</comment>
<gene>
    <name evidence="6" type="ORF">FPV09_00030</name>
</gene>
<evidence type="ECO:0000256" key="1">
    <source>
        <dbReference type="ARBA" id="ARBA00004196"/>
    </source>
</evidence>
<dbReference type="Gene3D" id="3.10.105.10">
    <property type="entry name" value="Dipeptide-binding Protein, Domain 3"/>
    <property type="match status" value="1"/>
</dbReference>
<dbReference type="GO" id="GO:0042597">
    <property type="term" value="C:periplasmic space"/>
    <property type="evidence" value="ECO:0007669"/>
    <property type="project" value="UniProtKB-ARBA"/>
</dbReference>
<dbReference type="EMBL" id="CP041932">
    <property type="protein sequence ID" value="QEK13776.1"/>
    <property type="molecule type" value="Genomic_DNA"/>
</dbReference>
<keyword evidence="3" id="KW-0813">Transport</keyword>
<dbReference type="InterPro" id="IPR030678">
    <property type="entry name" value="Peptide/Ni-bd"/>
</dbReference>
<dbReference type="GO" id="GO:0043190">
    <property type="term" value="C:ATP-binding cassette (ABC) transporter complex"/>
    <property type="evidence" value="ECO:0007669"/>
    <property type="project" value="InterPro"/>
</dbReference>
<protein>
    <submittedName>
        <fullName evidence="6">Peptide ABC transporter substrate-binding protein</fullName>
    </submittedName>
</protein>
<feature type="domain" description="Solute-binding protein family 5" evidence="5">
    <location>
        <begin position="77"/>
        <end position="437"/>
    </location>
</feature>
<dbReference type="PANTHER" id="PTHR30290:SF10">
    <property type="entry name" value="PERIPLASMIC OLIGOPEPTIDE-BINDING PROTEIN-RELATED"/>
    <property type="match status" value="1"/>
</dbReference>
<accession>A0A5C0SJ98</accession>
<dbReference type="RefSeq" id="WP_148881900.1">
    <property type="nucleotide sequence ID" value="NZ_CP041932.1"/>
</dbReference>
<keyword evidence="4" id="KW-0732">Signal</keyword>
<dbReference type="GO" id="GO:1904680">
    <property type="term" value="F:peptide transmembrane transporter activity"/>
    <property type="evidence" value="ECO:0007669"/>
    <property type="project" value="TreeGrafter"/>
</dbReference>
<evidence type="ECO:0000313" key="7">
    <source>
        <dbReference type="Proteomes" id="UP000322631"/>
    </source>
</evidence>
<sequence length="517" mass="58360">MRRQYATLALVVLVVFSAVASGCISGGGGEEETATIVMGVTDKVTDLDPSNAYDFYTWEVLNNVMEGLVKYKPGTLEIEPALAESWEVNEDSTVWTFHLRKDLKFADGTPLKAQDVVRSIERVMTIQGDPSWLVTDFVDKVEATDDYTVVFYLKQPTAYFLALLTTPPYFPVHPDYAPDQIQSDQTAGGAGPYKITKWVRDEELVLEANPNYYGEKPKTEKIIIKFYRDASTMRLALQNGEIDIAWRTLRPSDIDSLKKDENFNVIEVPGGFIRYICLNTENDPTSNVKVRQALAAAVDRPEIAQKVFMGTVEPLYSLVPNGMWSHKDVFKTAYGDGNIEKAKGLLSEAGYSESNPLEIQLWYTPTHYGDTEADLAQMLKEQWEKTGMIKVTIKSAEWGTYTDYARNGQMQVYLLGWYPDYLDPDDYTTPFLKSGANKWAGTGYSNPTMDDLLSQAQRLSDQNERTKLYEQVQDILAQDVPYIPLIQGKLFVVTQKNVKGVTIGPDMIFRYSTLYKE</sequence>
<dbReference type="InterPro" id="IPR000914">
    <property type="entry name" value="SBP_5_dom"/>
</dbReference>
<dbReference type="Pfam" id="PF00496">
    <property type="entry name" value="SBP_bac_5"/>
    <property type="match status" value="1"/>
</dbReference>
<dbReference type="FunFam" id="3.90.76.10:FF:000007">
    <property type="entry name" value="Dipeptide ABC transporter periplasmic dipeptide-binding protein"/>
    <property type="match status" value="1"/>
</dbReference>
<dbReference type="Proteomes" id="UP000322631">
    <property type="component" value="Chromosome"/>
</dbReference>
<dbReference type="PANTHER" id="PTHR30290">
    <property type="entry name" value="PERIPLASMIC BINDING COMPONENT OF ABC TRANSPORTER"/>
    <property type="match status" value="1"/>
</dbReference>
<dbReference type="PROSITE" id="PS51257">
    <property type="entry name" value="PROKAR_LIPOPROTEIN"/>
    <property type="match status" value="1"/>
</dbReference>
<dbReference type="PROSITE" id="PS01040">
    <property type="entry name" value="SBP_BACTERIAL_5"/>
    <property type="match status" value="1"/>
</dbReference>
<proteinExistence type="inferred from homology"/>
<dbReference type="PIRSF" id="PIRSF002741">
    <property type="entry name" value="MppA"/>
    <property type="match status" value="1"/>
</dbReference>
<keyword evidence="7" id="KW-1185">Reference proteome</keyword>
<dbReference type="KEGG" id="them:FPV09_00030"/>